<gene>
    <name evidence="9" type="ORF">DTL42_12450</name>
</gene>
<keyword evidence="4 6" id="KW-1133">Transmembrane helix</keyword>
<evidence type="ECO:0000256" key="7">
    <source>
        <dbReference type="SAM" id="SignalP"/>
    </source>
</evidence>
<feature type="transmembrane region" description="Helical" evidence="6">
    <location>
        <begin position="208"/>
        <end position="228"/>
    </location>
</feature>
<feature type="chain" id="PRO_5016901732" evidence="7">
    <location>
        <begin position="21"/>
        <end position="400"/>
    </location>
</feature>
<feature type="transmembrane region" description="Helical" evidence="6">
    <location>
        <begin position="250"/>
        <end position="269"/>
    </location>
</feature>
<dbReference type="AlphaFoldDB" id="A0A368KR25"/>
<feature type="transmembrane region" description="Helical" evidence="6">
    <location>
        <begin position="78"/>
        <end position="95"/>
    </location>
</feature>
<feature type="transmembrane region" description="Helical" evidence="6">
    <location>
        <begin position="306"/>
        <end position="326"/>
    </location>
</feature>
<dbReference type="SUPFAM" id="SSF103473">
    <property type="entry name" value="MFS general substrate transporter"/>
    <property type="match status" value="1"/>
</dbReference>
<keyword evidence="7" id="KW-0732">Signal</keyword>
<sequence length="400" mass="42824">MKRTGTTLLILILAVCSAHAMVHVLEGSLPCVEQSIAAQYDVNQETTGWLQTMWRFPWGVGALLAGWLVDRVGAKRMLALYLLGAGGACIAAATLPGLDLLFVSMFVMGIMASIYHPAGLALLSHEMTPDTLPKTLGWHGVFGSLGIGGVPLLAAGVLALTHSWQAFYLVLAVMSISLGLVFVYLTRQSPERVFLRVGRAHAEDRGDWISFGILLVMSSCIGLSYHGVTSFLPRFLSDASVLGWQMDSEIGGNVGAASALILGCFGQFLAGHFARPKRLEWQLMLICAGTIPFLIGMSFASPEWKWWFVAAWAPTFFMHQPVFNSLIAKYTPRSRRSLCYGVSFAVGNGIGAISAGLVGENTDLQSAYLGLAGCAFAAAVSGGILWIRALRTPPIGPENG</sequence>
<feature type="transmembrane region" description="Helical" evidence="6">
    <location>
        <begin position="365"/>
        <end position="387"/>
    </location>
</feature>
<evidence type="ECO:0000256" key="3">
    <source>
        <dbReference type="ARBA" id="ARBA00022692"/>
    </source>
</evidence>
<evidence type="ECO:0000256" key="2">
    <source>
        <dbReference type="ARBA" id="ARBA00022475"/>
    </source>
</evidence>
<keyword evidence="3 6" id="KW-0812">Transmembrane</keyword>
<evidence type="ECO:0000256" key="4">
    <source>
        <dbReference type="ARBA" id="ARBA00022989"/>
    </source>
</evidence>
<feature type="transmembrane region" description="Helical" evidence="6">
    <location>
        <begin position="52"/>
        <end position="69"/>
    </location>
</feature>
<feature type="transmembrane region" description="Helical" evidence="6">
    <location>
        <begin position="338"/>
        <end position="359"/>
    </location>
</feature>
<feature type="transmembrane region" description="Helical" evidence="6">
    <location>
        <begin position="101"/>
        <end position="124"/>
    </location>
</feature>
<organism evidence="9 10">
    <name type="scientific">Bremerella cremea</name>
    <dbReference type="NCBI Taxonomy" id="1031537"/>
    <lineage>
        <taxon>Bacteria</taxon>
        <taxon>Pseudomonadati</taxon>
        <taxon>Planctomycetota</taxon>
        <taxon>Planctomycetia</taxon>
        <taxon>Pirellulales</taxon>
        <taxon>Pirellulaceae</taxon>
        <taxon>Bremerella</taxon>
    </lineage>
</organism>
<feature type="domain" description="Major facilitator superfamily (MFS) profile" evidence="8">
    <location>
        <begin position="7"/>
        <end position="390"/>
    </location>
</feature>
<dbReference type="GO" id="GO:0005886">
    <property type="term" value="C:plasma membrane"/>
    <property type="evidence" value="ECO:0007669"/>
    <property type="project" value="UniProtKB-SubCell"/>
</dbReference>
<protein>
    <submittedName>
        <fullName evidence="9">MFS transporter</fullName>
    </submittedName>
</protein>
<proteinExistence type="predicted"/>
<evidence type="ECO:0000259" key="8">
    <source>
        <dbReference type="PROSITE" id="PS50850"/>
    </source>
</evidence>
<dbReference type="InterPro" id="IPR036259">
    <property type="entry name" value="MFS_trans_sf"/>
</dbReference>
<dbReference type="Proteomes" id="UP000253562">
    <property type="component" value="Unassembled WGS sequence"/>
</dbReference>
<evidence type="ECO:0000256" key="5">
    <source>
        <dbReference type="ARBA" id="ARBA00023136"/>
    </source>
</evidence>
<dbReference type="PANTHER" id="PTHR43124">
    <property type="entry name" value="PURINE EFFLUX PUMP PBUE"/>
    <property type="match status" value="1"/>
</dbReference>
<evidence type="ECO:0000256" key="1">
    <source>
        <dbReference type="ARBA" id="ARBA00004651"/>
    </source>
</evidence>
<name>A0A368KR25_9BACT</name>
<feature type="transmembrane region" description="Helical" evidence="6">
    <location>
        <begin position="281"/>
        <end position="300"/>
    </location>
</feature>
<dbReference type="PROSITE" id="PS50850">
    <property type="entry name" value="MFS"/>
    <property type="match status" value="1"/>
</dbReference>
<dbReference type="InterPro" id="IPR050189">
    <property type="entry name" value="MFS_Efflux_Transporters"/>
</dbReference>
<dbReference type="RefSeq" id="WP_114369053.1">
    <property type="nucleotide sequence ID" value="NZ_QPEX01000024.1"/>
</dbReference>
<dbReference type="EMBL" id="QPEX01000024">
    <property type="protein sequence ID" value="RCS49338.1"/>
    <property type="molecule type" value="Genomic_DNA"/>
</dbReference>
<dbReference type="OrthoDB" id="243622at2"/>
<dbReference type="InterPro" id="IPR020846">
    <property type="entry name" value="MFS_dom"/>
</dbReference>
<accession>A0A368KR25</accession>
<feature type="transmembrane region" description="Helical" evidence="6">
    <location>
        <begin position="136"/>
        <end position="160"/>
    </location>
</feature>
<comment type="subcellular location">
    <subcellularLocation>
        <location evidence="1">Cell membrane</location>
        <topology evidence="1">Multi-pass membrane protein</topology>
    </subcellularLocation>
</comment>
<evidence type="ECO:0000256" key="6">
    <source>
        <dbReference type="SAM" id="Phobius"/>
    </source>
</evidence>
<dbReference type="Gene3D" id="1.20.1250.20">
    <property type="entry name" value="MFS general substrate transporter like domains"/>
    <property type="match status" value="2"/>
</dbReference>
<dbReference type="InterPro" id="IPR011701">
    <property type="entry name" value="MFS"/>
</dbReference>
<comment type="caution">
    <text evidence="9">The sequence shown here is derived from an EMBL/GenBank/DDBJ whole genome shotgun (WGS) entry which is preliminary data.</text>
</comment>
<keyword evidence="2" id="KW-1003">Cell membrane</keyword>
<evidence type="ECO:0000313" key="9">
    <source>
        <dbReference type="EMBL" id="RCS49338.1"/>
    </source>
</evidence>
<reference evidence="9 10" key="1">
    <citation type="submission" date="2018-07" db="EMBL/GenBank/DDBJ databases">
        <title>Comparative genomes isolates from brazilian mangrove.</title>
        <authorList>
            <person name="De Araujo J.E."/>
            <person name="Taketani R.G."/>
            <person name="Silva M.C.P."/>
            <person name="Lourenco M.V."/>
            <person name="Oliveira V.M."/>
            <person name="Andreote F.D."/>
        </authorList>
    </citation>
    <scope>NUCLEOTIDE SEQUENCE [LARGE SCALE GENOMIC DNA]</scope>
    <source>
        <strain evidence="9 10">HEX PRIS-MGV</strain>
    </source>
</reference>
<evidence type="ECO:0000313" key="10">
    <source>
        <dbReference type="Proteomes" id="UP000253562"/>
    </source>
</evidence>
<dbReference type="GO" id="GO:0022857">
    <property type="term" value="F:transmembrane transporter activity"/>
    <property type="evidence" value="ECO:0007669"/>
    <property type="project" value="InterPro"/>
</dbReference>
<dbReference type="PANTHER" id="PTHR43124:SF3">
    <property type="entry name" value="CHLORAMPHENICOL EFFLUX PUMP RV0191"/>
    <property type="match status" value="1"/>
</dbReference>
<keyword evidence="5 6" id="KW-0472">Membrane</keyword>
<dbReference type="Pfam" id="PF07690">
    <property type="entry name" value="MFS_1"/>
    <property type="match status" value="1"/>
</dbReference>
<feature type="transmembrane region" description="Helical" evidence="6">
    <location>
        <begin position="166"/>
        <end position="187"/>
    </location>
</feature>
<feature type="signal peptide" evidence="7">
    <location>
        <begin position="1"/>
        <end position="20"/>
    </location>
</feature>